<gene>
    <name evidence="5" type="ORF">A2968_04535</name>
</gene>
<dbReference type="EMBL" id="MFJU01000029">
    <property type="protein sequence ID" value="OGG34902.1"/>
    <property type="molecule type" value="Genomic_DNA"/>
</dbReference>
<dbReference type="SUPFAM" id="SSF53335">
    <property type="entry name" value="S-adenosyl-L-methionine-dependent methyltransferases"/>
    <property type="match status" value="1"/>
</dbReference>
<keyword evidence="2" id="KW-0949">S-adenosyl-L-methionine</keyword>
<evidence type="ECO:0000256" key="2">
    <source>
        <dbReference type="ARBA" id="ARBA00022691"/>
    </source>
</evidence>
<feature type="domain" description="TRM5/TYW2-like methyltransferase" evidence="3">
    <location>
        <begin position="33"/>
        <end position="123"/>
    </location>
</feature>
<evidence type="ECO:0000313" key="6">
    <source>
        <dbReference type="Proteomes" id="UP000176228"/>
    </source>
</evidence>
<evidence type="ECO:0000256" key="1">
    <source>
        <dbReference type="ARBA" id="ARBA00022679"/>
    </source>
</evidence>
<dbReference type="Proteomes" id="UP000176228">
    <property type="component" value="Unassembled WGS sequence"/>
</dbReference>
<proteinExistence type="predicted"/>
<accession>A0A1F6BDR7</accession>
<dbReference type="InterPro" id="IPR056743">
    <property type="entry name" value="TRM5-TYW2-like_MTfase"/>
</dbReference>
<organism evidence="5 6">
    <name type="scientific">Candidatus Gottesmanbacteria bacterium RIFCSPLOWO2_01_FULL_42_22</name>
    <dbReference type="NCBI Taxonomy" id="1798391"/>
    <lineage>
        <taxon>Bacteria</taxon>
        <taxon>Candidatus Gottesmaniibacteriota</taxon>
    </lineage>
</organism>
<dbReference type="Gene3D" id="3.40.50.150">
    <property type="entry name" value="Vaccinia Virus protein VP39"/>
    <property type="match status" value="1"/>
</dbReference>
<reference evidence="5 6" key="1">
    <citation type="journal article" date="2016" name="Nat. Commun.">
        <title>Thousands of microbial genomes shed light on interconnected biogeochemical processes in an aquifer system.</title>
        <authorList>
            <person name="Anantharaman K."/>
            <person name="Brown C.T."/>
            <person name="Hug L.A."/>
            <person name="Sharon I."/>
            <person name="Castelle C.J."/>
            <person name="Probst A.J."/>
            <person name="Thomas B.C."/>
            <person name="Singh A."/>
            <person name="Wilkins M.J."/>
            <person name="Karaoz U."/>
            <person name="Brodie E.L."/>
            <person name="Williams K.H."/>
            <person name="Hubbard S.S."/>
            <person name="Banfield J.F."/>
        </authorList>
    </citation>
    <scope>NUCLEOTIDE SEQUENCE [LARGE SCALE GENOMIC DNA]</scope>
</reference>
<dbReference type="InterPro" id="IPR052514">
    <property type="entry name" value="SAM-dependent_MTase"/>
</dbReference>
<dbReference type="InterPro" id="IPR006342">
    <property type="entry name" value="FkbM_mtfrase"/>
</dbReference>
<comment type="caution">
    <text evidence="5">The sequence shown here is derived from an EMBL/GenBank/DDBJ whole genome shotgun (WGS) entry which is preliminary data.</text>
</comment>
<dbReference type="GO" id="GO:0016740">
    <property type="term" value="F:transferase activity"/>
    <property type="evidence" value="ECO:0007669"/>
    <property type="project" value="UniProtKB-KW"/>
</dbReference>
<evidence type="ECO:0000259" key="4">
    <source>
        <dbReference type="Pfam" id="PF05050"/>
    </source>
</evidence>
<dbReference type="Pfam" id="PF02475">
    <property type="entry name" value="TRM5-TYW2_MTfase"/>
    <property type="match status" value="1"/>
</dbReference>
<dbReference type="NCBIfam" id="TIGR01444">
    <property type="entry name" value="fkbM_fam"/>
    <property type="match status" value="1"/>
</dbReference>
<dbReference type="AlphaFoldDB" id="A0A1F6BDR7"/>
<dbReference type="PANTHER" id="PTHR34203">
    <property type="entry name" value="METHYLTRANSFERASE, FKBM FAMILY PROTEIN"/>
    <property type="match status" value="1"/>
</dbReference>
<protein>
    <recommendedName>
        <fullName evidence="7">Methyltransferase FkbM domain-containing protein</fullName>
    </recommendedName>
</protein>
<evidence type="ECO:0000313" key="5">
    <source>
        <dbReference type="EMBL" id="OGG34902.1"/>
    </source>
</evidence>
<feature type="domain" description="Methyltransferase FkbM" evidence="4">
    <location>
        <begin position="126"/>
        <end position="187"/>
    </location>
</feature>
<dbReference type="InterPro" id="IPR029063">
    <property type="entry name" value="SAM-dependent_MTases_sf"/>
</dbReference>
<dbReference type="Pfam" id="PF05050">
    <property type="entry name" value="Methyltransf_21"/>
    <property type="match status" value="1"/>
</dbReference>
<evidence type="ECO:0008006" key="7">
    <source>
        <dbReference type="Google" id="ProtNLM"/>
    </source>
</evidence>
<dbReference type="PANTHER" id="PTHR34203:SF15">
    <property type="entry name" value="SLL1173 PROTEIN"/>
    <property type="match status" value="1"/>
</dbReference>
<evidence type="ECO:0000259" key="3">
    <source>
        <dbReference type="Pfam" id="PF02475"/>
    </source>
</evidence>
<sequence>MRALKYYLSSLPTLLRIKNFWLLPLIFFKKPLTISLDNGLKYFIETPMDVWVIKEIILDRQYERVKCITKGENVIDIGAAFGDFTVYASKKGAKVIAYDPDKRRIDLLEKNITLNKCQDITVKAEAAESLDRVFGDNKLKRCDFLKIDCEGCEYRLIENASRDTLTKIKHIAFEIHLFNKSMRMNYLSLKKKLIENDYTLQEFPNQVHGHLKFLFATRN</sequence>
<name>A0A1F6BDR7_9BACT</name>
<keyword evidence="1" id="KW-0808">Transferase</keyword>
<dbReference type="CDD" id="cd02440">
    <property type="entry name" value="AdoMet_MTases"/>
    <property type="match status" value="1"/>
</dbReference>